<reference evidence="3 4" key="1">
    <citation type="submission" date="2012-06" db="EMBL/GenBank/DDBJ databases">
        <title>Complete sequence of Sulfurospirillum barnesii SES-3.</title>
        <authorList>
            <consortium name="US DOE Joint Genome Institute"/>
            <person name="Lucas S."/>
            <person name="Han J."/>
            <person name="Lapidus A."/>
            <person name="Cheng J.-F."/>
            <person name="Goodwin L."/>
            <person name="Pitluck S."/>
            <person name="Peters L."/>
            <person name="Ovchinnikova G."/>
            <person name="Lu M."/>
            <person name="Detter J.C."/>
            <person name="Han C."/>
            <person name="Tapia R."/>
            <person name="Land M."/>
            <person name="Hauser L."/>
            <person name="Kyrpides N."/>
            <person name="Ivanova N."/>
            <person name="Pagani I."/>
            <person name="Stolz J."/>
            <person name="Arkin A."/>
            <person name="Dehal P."/>
            <person name="Oremland R."/>
            <person name="Saltikov C."/>
            <person name="Basu P."/>
            <person name="Hollibaugh J."/>
            <person name="Newman D."/>
            <person name="Stolyar S."/>
            <person name="Hazen T."/>
            <person name="Woyke T."/>
        </authorList>
    </citation>
    <scope>NUCLEOTIDE SEQUENCE [LARGE SCALE GENOMIC DNA]</scope>
    <source>
        <strain evidence="4">ATCC 700032 / DSM 10660 / SES-3</strain>
    </source>
</reference>
<dbReference type="KEGG" id="sba:Sulba_1259"/>
<dbReference type="AlphaFoldDB" id="I3XX79"/>
<evidence type="ECO:0000313" key="3">
    <source>
        <dbReference type="EMBL" id="AFL68553.1"/>
    </source>
</evidence>
<evidence type="ECO:0000313" key="4">
    <source>
        <dbReference type="Proteomes" id="UP000006176"/>
    </source>
</evidence>
<gene>
    <name evidence="3" type="ordered locus">Sulba_1259</name>
</gene>
<accession>I3XX79</accession>
<sequence length="144" mass="17402">MIVVSYKSNIFAILLMVFLSWVAFYVFRYSFFASVFVGLYISKLWFKPTKAERRNFDIFFEDFSSKYTLDMLNISHIKKPWTLWKLFFWRPKTIEELAKDKILEELVDTYKMNKIKEEAQKEEELKEQVAKKAEEIKAKLNIKI</sequence>
<evidence type="ECO:0000256" key="1">
    <source>
        <dbReference type="SAM" id="Coils"/>
    </source>
</evidence>
<dbReference type="STRING" id="760154.Sulba_1259"/>
<protein>
    <submittedName>
        <fullName evidence="3">Uncharacterized protein</fullName>
    </submittedName>
</protein>
<dbReference type="Proteomes" id="UP000006176">
    <property type="component" value="Chromosome"/>
</dbReference>
<dbReference type="EMBL" id="CP003333">
    <property type="protein sequence ID" value="AFL68553.1"/>
    <property type="molecule type" value="Genomic_DNA"/>
</dbReference>
<dbReference type="RefSeq" id="WP_014769431.1">
    <property type="nucleotide sequence ID" value="NC_018002.1"/>
</dbReference>
<feature type="coiled-coil region" evidence="1">
    <location>
        <begin position="112"/>
        <end position="139"/>
    </location>
</feature>
<keyword evidence="2" id="KW-0812">Transmembrane</keyword>
<keyword evidence="4" id="KW-1185">Reference proteome</keyword>
<dbReference type="PATRIC" id="fig|760154.4.peg.1263"/>
<name>I3XX79_SULBS</name>
<keyword evidence="1" id="KW-0175">Coiled coil</keyword>
<proteinExistence type="predicted"/>
<dbReference type="HOGENOM" id="CLU_1795479_0_0_7"/>
<keyword evidence="2" id="KW-1133">Transmembrane helix</keyword>
<feature type="transmembrane region" description="Helical" evidence="2">
    <location>
        <begin position="12"/>
        <end position="41"/>
    </location>
</feature>
<evidence type="ECO:0000256" key="2">
    <source>
        <dbReference type="SAM" id="Phobius"/>
    </source>
</evidence>
<keyword evidence="2" id="KW-0472">Membrane</keyword>
<organism evidence="3 4">
    <name type="scientific">Sulfurospirillum barnesii (strain ATCC 700032 / DSM 10660 / SES-3)</name>
    <dbReference type="NCBI Taxonomy" id="760154"/>
    <lineage>
        <taxon>Bacteria</taxon>
        <taxon>Pseudomonadati</taxon>
        <taxon>Campylobacterota</taxon>
        <taxon>Epsilonproteobacteria</taxon>
        <taxon>Campylobacterales</taxon>
        <taxon>Sulfurospirillaceae</taxon>
        <taxon>Sulfurospirillum</taxon>
    </lineage>
</organism>